<dbReference type="Pfam" id="PF00753">
    <property type="entry name" value="Lactamase_B"/>
    <property type="match status" value="1"/>
</dbReference>
<sequence length="326" mass="34344">MTELFRTPRTLILAAALGVAAFSALTAASTVHAAAPMAKVSAPGYFRMMLGEFEVTALSDGTTDLPVNKLLKTTPAKVDKALAKSFLASPVETSFNAYLINTGGKLVLVDSGAGGLFGPNLGKLVANLKASGYQPEQVDEIYITHLHSDHAGGIAKDGAATFANAVVRADKRDADFWLSQANMEKAPADAKGFFQGAMASLKPYIDAKRFQPFEGDTQLVPGVKSSATYGHTAGHTSYVVESGGQKLLLVGDLIHVGAVQFDEPTVTIAFDSDEKAALAQRLKAFSAAAKDGAWVGASHLQFPGIGHVRSAGKSYQWVPVNYTQVR</sequence>
<gene>
    <name evidence="7" type="ORF">F1735_14765</name>
</gene>
<dbReference type="Proteomes" id="UP000610594">
    <property type="component" value="Unassembled WGS sequence"/>
</dbReference>
<evidence type="ECO:0000256" key="3">
    <source>
        <dbReference type="ARBA" id="ARBA00022801"/>
    </source>
</evidence>
<dbReference type="PANTHER" id="PTHR42978">
    <property type="entry name" value="QUORUM-QUENCHING LACTONASE YTNP-RELATED-RELATED"/>
    <property type="match status" value="1"/>
</dbReference>
<evidence type="ECO:0000256" key="5">
    <source>
        <dbReference type="SAM" id="SignalP"/>
    </source>
</evidence>
<name>A0ABX0ML99_9BURK</name>
<evidence type="ECO:0000256" key="2">
    <source>
        <dbReference type="ARBA" id="ARBA00022723"/>
    </source>
</evidence>
<comment type="caution">
    <text evidence="7">The sequence shown here is derived from an EMBL/GenBank/DDBJ whole genome shotgun (WGS) entry which is preliminary data.</text>
</comment>
<evidence type="ECO:0000259" key="6">
    <source>
        <dbReference type="SMART" id="SM00849"/>
    </source>
</evidence>
<feature type="signal peptide" evidence="5">
    <location>
        <begin position="1"/>
        <end position="33"/>
    </location>
</feature>
<comment type="similarity">
    <text evidence="1">Belongs to the metallo-beta-lactamase superfamily.</text>
</comment>
<keyword evidence="4" id="KW-0862">Zinc</keyword>
<keyword evidence="8" id="KW-1185">Reference proteome</keyword>
<evidence type="ECO:0000256" key="4">
    <source>
        <dbReference type="ARBA" id="ARBA00022833"/>
    </source>
</evidence>
<dbReference type="Gene3D" id="3.60.15.10">
    <property type="entry name" value="Ribonuclease Z/Hydroxyacylglutathione hydrolase-like"/>
    <property type="match status" value="1"/>
</dbReference>
<dbReference type="CDD" id="cd07720">
    <property type="entry name" value="OPHC2-like_MBL-fold"/>
    <property type="match status" value="1"/>
</dbReference>
<keyword evidence="5" id="KW-0732">Signal</keyword>
<keyword evidence="2" id="KW-0479">Metal-binding</keyword>
<dbReference type="EMBL" id="WHJF01000034">
    <property type="protein sequence ID" value="NHZ63554.1"/>
    <property type="molecule type" value="Genomic_DNA"/>
</dbReference>
<reference evidence="7 8" key="1">
    <citation type="submission" date="2019-10" db="EMBL/GenBank/DDBJ databases">
        <title>Taxonomy of Antarctic Massilia spp.: description of Massilia rubra sp. nov., Massilia aquatica sp. nov., Massilia mucilaginosa sp. nov., Massilia frigida sp. nov. isolated from streams, lakes and regoliths.</title>
        <authorList>
            <person name="Holochova P."/>
            <person name="Sedlacek I."/>
            <person name="Kralova S."/>
            <person name="Maslanova I."/>
            <person name="Busse H.-J."/>
            <person name="Stankova E."/>
            <person name="Vrbovska V."/>
            <person name="Kovarovic V."/>
            <person name="Bartak M."/>
            <person name="Svec P."/>
            <person name="Pantucek R."/>
        </authorList>
    </citation>
    <scope>NUCLEOTIDE SEQUENCE [LARGE SCALE GENOMIC DNA]</scope>
    <source>
        <strain evidence="7 8">CCM 8694</strain>
    </source>
</reference>
<proteinExistence type="inferred from homology"/>
<evidence type="ECO:0000313" key="8">
    <source>
        <dbReference type="Proteomes" id="UP000610594"/>
    </source>
</evidence>
<feature type="chain" id="PRO_5046010596" evidence="5">
    <location>
        <begin position="34"/>
        <end position="326"/>
    </location>
</feature>
<feature type="domain" description="Metallo-beta-lactamase" evidence="6">
    <location>
        <begin position="94"/>
        <end position="299"/>
    </location>
</feature>
<dbReference type="RefSeq" id="WP_167237649.1">
    <property type="nucleotide sequence ID" value="NZ_WHJF01000034.1"/>
</dbReference>
<dbReference type="InterPro" id="IPR001279">
    <property type="entry name" value="Metallo-B-lactamas"/>
</dbReference>
<dbReference type="InterPro" id="IPR036866">
    <property type="entry name" value="RibonucZ/Hydroxyglut_hydro"/>
</dbReference>
<accession>A0ABX0ML99</accession>
<organism evidence="7 8">
    <name type="scientific">Massilia genomosp. 1</name>
    <dbReference type="NCBI Taxonomy" id="2609280"/>
    <lineage>
        <taxon>Bacteria</taxon>
        <taxon>Pseudomonadati</taxon>
        <taxon>Pseudomonadota</taxon>
        <taxon>Betaproteobacteria</taxon>
        <taxon>Burkholderiales</taxon>
        <taxon>Oxalobacteraceae</taxon>
        <taxon>Telluria group</taxon>
        <taxon>Massilia</taxon>
    </lineage>
</organism>
<dbReference type="SUPFAM" id="SSF56281">
    <property type="entry name" value="Metallo-hydrolase/oxidoreductase"/>
    <property type="match status" value="1"/>
</dbReference>
<evidence type="ECO:0000256" key="1">
    <source>
        <dbReference type="ARBA" id="ARBA00007749"/>
    </source>
</evidence>
<dbReference type="PANTHER" id="PTHR42978:SF6">
    <property type="entry name" value="QUORUM-QUENCHING LACTONASE YTNP-RELATED"/>
    <property type="match status" value="1"/>
</dbReference>
<evidence type="ECO:0000313" key="7">
    <source>
        <dbReference type="EMBL" id="NHZ63554.1"/>
    </source>
</evidence>
<protein>
    <submittedName>
        <fullName evidence="7">MBL fold metallo-hydrolase</fullName>
    </submittedName>
</protein>
<dbReference type="SMART" id="SM00849">
    <property type="entry name" value="Lactamase_B"/>
    <property type="match status" value="1"/>
</dbReference>
<keyword evidence="3" id="KW-0378">Hydrolase</keyword>
<dbReference type="InterPro" id="IPR051013">
    <property type="entry name" value="MBL_superfamily_lactonases"/>
</dbReference>